<reference evidence="2 3" key="1">
    <citation type="submission" date="2024-04" db="EMBL/GenBank/DDBJ databases">
        <authorList>
            <person name="Fracassetti M."/>
        </authorList>
    </citation>
    <scope>NUCLEOTIDE SEQUENCE [LARGE SCALE GENOMIC DNA]</scope>
</reference>
<name>A0AAV2DEE9_9ROSI</name>
<feature type="compositionally biased region" description="Polar residues" evidence="1">
    <location>
        <begin position="129"/>
        <end position="142"/>
    </location>
</feature>
<evidence type="ECO:0000256" key="1">
    <source>
        <dbReference type="SAM" id="MobiDB-lite"/>
    </source>
</evidence>
<dbReference type="EMBL" id="OZ034815">
    <property type="protein sequence ID" value="CAL1371920.1"/>
    <property type="molecule type" value="Genomic_DNA"/>
</dbReference>
<feature type="compositionally biased region" description="Basic residues" evidence="1">
    <location>
        <begin position="143"/>
        <end position="153"/>
    </location>
</feature>
<feature type="compositionally biased region" description="Basic and acidic residues" evidence="1">
    <location>
        <begin position="40"/>
        <end position="53"/>
    </location>
</feature>
<feature type="region of interest" description="Disordered" evidence="1">
    <location>
        <begin position="1"/>
        <end position="153"/>
    </location>
</feature>
<accession>A0AAV2DEE9</accession>
<feature type="compositionally biased region" description="Basic and acidic residues" evidence="1">
    <location>
        <begin position="1"/>
        <end position="16"/>
    </location>
</feature>
<protein>
    <submittedName>
        <fullName evidence="2">Uncharacterized protein</fullName>
    </submittedName>
</protein>
<evidence type="ECO:0000313" key="2">
    <source>
        <dbReference type="EMBL" id="CAL1371920.1"/>
    </source>
</evidence>
<feature type="compositionally biased region" description="Basic and acidic residues" evidence="1">
    <location>
        <begin position="88"/>
        <end position="128"/>
    </location>
</feature>
<dbReference type="Proteomes" id="UP001497516">
    <property type="component" value="Chromosome 2"/>
</dbReference>
<evidence type="ECO:0000313" key="3">
    <source>
        <dbReference type="Proteomes" id="UP001497516"/>
    </source>
</evidence>
<proteinExistence type="predicted"/>
<dbReference type="AlphaFoldDB" id="A0AAV2DEE9"/>
<gene>
    <name evidence="2" type="ORF">LTRI10_LOCUS13955</name>
</gene>
<organism evidence="2 3">
    <name type="scientific">Linum trigynum</name>
    <dbReference type="NCBI Taxonomy" id="586398"/>
    <lineage>
        <taxon>Eukaryota</taxon>
        <taxon>Viridiplantae</taxon>
        <taxon>Streptophyta</taxon>
        <taxon>Embryophyta</taxon>
        <taxon>Tracheophyta</taxon>
        <taxon>Spermatophyta</taxon>
        <taxon>Magnoliopsida</taxon>
        <taxon>eudicotyledons</taxon>
        <taxon>Gunneridae</taxon>
        <taxon>Pentapetalae</taxon>
        <taxon>rosids</taxon>
        <taxon>fabids</taxon>
        <taxon>Malpighiales</taxon>
        <taxon>Linaceae</taxon>
        <taxon>Linum</taxon>
    </lineage>
</organism>
<sequence length="153" mass="17558">MKSMNKPKELVIRPEVVEDFEPWMLATRNRRKPRQQPQEKTGKKEKGESEQKMQDPSGSRFTVLEEDTEEGTEDKNEPEKVGGGSTGKDMETNNEKGKDEENGKENSSNEKGKEKQAASQNKEGRKNNDNTGNEQNRNPTRNQLRRAVKQKQR</sequence>
<keyword evidence="3" id="KW-1185">Reference proteome</keyword>